<evidence type="ECO:0000256" key="2">
    <source>
        <dbReference type="ARBA" id="ARBA00023224"/>
    </source>
</evidence>
<dbReference type="Proteomes" id="UP000653056">
    <property type="component" value="Unassembled WGS sequence"/>
</dbReference>
<evidence type="ECO:0000259" key="8">
    <source>
        <dbReference type="PROSITE" id="PS50885"/>
    </source>
</evidence>
<feature type="transmembrane region" description="Helical" evidence="6">
    <location>
        <begin position="188"/>
        <end position="211"/>
    </location>
</feature>
<keyword evidence="6" id="KW-0472">Membrane</keyword>
<dbReference type="Pfam" id="PF00015">
    <property type="entry name" value="MCPsignal"/>
    <property type="match status" value="1"/>
</dbReference>
<dbReference type="InterPro" id="IPR051310">
    <property type="entry name" value="MCP_chemotaxis"/>
</dbReference>
<dbReference type="InterPro" id="IPR003660">
    <property type="entry name" value="HAMP_dom"/>
</dbReference>
<dbReference type="PANTHER" id="PTHR43531:SF14">
    <property type="entry name" value="METHYL-ACCEPTING CHEMOTAXIS PROTEIN I-RELATED"/>
    <property type="match status" value="1"/>
</dbReference>
<dbReference type="Gene3D" id="1.10.287.950">
    <property type="entry name" value="Methyl-accepting chemotaxis protein"/>
    <property type="match status" value="1"/>
</dbReference>
<sequence>MLRRISLHTAVIAALACFALFVGTISILAAISDRHANAALERTHFYDRLRTDNSMAGVIWLDARVRLEIAADYIEQGRTVEADRQLEIVANAAEQVKTLLDGLMAAPLEAERGESLRQEMAADYAATQSLMPRMREALEQRDIPTFRVLRNELTGVTDALAVSATDFSEYLNSLSEIMIDQYDAEGDLYAWIDLGMILLAALVLALFYVGLRRVVIQPVAQAVAVVNRMAEGELSHKIVTTSENEIGKLLNALCQMRLRLVDMIGTVREGSGAILVGSQEIASGNADLSSRTDQQAAALEETAASMEQLTATVEQNADNALQASGLAQEATSTAEHGGEVVQQVITTMRDISEGSRKVADITGLIDSIAFQTNILALNASVEAARAGEQGRGFAVVAGEVRNLAGRSATAANEIKELIEHSVGQVSRGSALVEDAGKTMREVVMAVKRVTDIMDEISSASQEQSAGIDQVNQAVGQMDGVTQRNAALVKQAAAAAASLEGQAQHLEQVVAVFRLNEHEVQARRGLSSQPAMTPDRPSSKEEEPSPASRAAALPSASGTTTKTSTEEEWLEF</sequence>
<name>A0ABQ2YHU3_9GAMM</name>
<keyword evidence="6" id="KW-0812">Transmembrane</keyword>
<dbReference type="CDD" id="cd11386">
    <property type="entry name" value="MCP_signal"/>
    <property type="match status" value="1"/>
</dbReference>
<evidence type="ECO:0000313" key="9">
    <source>
        <dbReference type="EMBL" id="GGX84206.1"/>
    </source>
</evidence>
<dbReference type="SUPFAM" id="SSF58104">
    <property type="entry name" value="Methyl-accepting chemotaxis protein (MCP) signaling domain"/>
    <property type="match status" value="1"/>
</dbReference>
<evidence type="ECO:0000256" key="3">
    <source>
        <dbReference type="ARBA" id="ARBA00029447"/>
    </source>
</evidence>
<proteinExistence type="inferred from homology"/>
<evidence type="ECO:0000256" key="1">
    <source>
        <dbReference type="ARBA" id="ARBA00022481"/>
    </source>
</evidence>
<dbReference type="PROSITE" id="PS51257">
    <property type="entry name" value="PROKAR_LIPOPROTEIN"/>
    <property type="match status" value="1"/>
</dbReference>
<dbReference type="RefSeq" id="WP_189466682.1">
    <property type="nucleotide sequence ID" value="NZ_BMXS01000003.1"/>
</dbReference>
<evidence type="ECO:0000259" key="7">
    <source>
        <dbReference type="PROSITE" id="PS50111"/>
    </source>
</evidence>
<feature type="domain" description="HAMP" evidence="8">
    <location>
        <begin position="213"/>
        <end position="265"/>
    </location>
</feature>
<dbReference type="SMART" id="SM00283">
    <property type="entry name" value="MA"/>
    <property type="match status" value="1"/>
</dbReference>
<dbReference type="PROSITE" id="PS50111">
    <property type="entry name" value="CHEMOTAXIS_TRANSDUC_2"/>
    <property type="match status" value="1"/>
</dbReference>
<comment type="caution">
    <text evidence="9">The sequence shown here is derived from an EMBL/GenBank/DDBJ whole genome shotgun (WGS) entry which is preliminary data.</text>
</comment>
<dbReference type="InterPro" id="IPR004089">
    <property type="entry name" value="MCPsignal_dom"/>
</dbReference>
<evidence type="ECO:0000313" key="10">
    <source>
        <dbReference type="Proteomes" id="UP000653056"/>
    </source>
</evidence>
<keyword evidence="10" id="KW-1185">Reference proteome</keyword>
<keyword evidence="2 4" id="KW-0807">Transducer</keyword>
<keyword evidence="1" id="KW-0488">Methylation</keyword>
<feature type="domain" description="Methyl-accepting transducer" evidence="7">
    <location>
        <begin position="270"/>
        <end position="499"/>
    </location>
</feature>
<reference evidence="10" key="1">
    <citation type="journal article" date="2019" name="Int. J. Syst. Evol. Microbiol.">
        <title>The Global Catalogue of Microorganisms (GCM) 10K type strain sequencing project: providing services to taxonomists for standard genome sequencing and annotation.</title>
        <authorList>
            <consortium name="The Broad Institute Genomics Platform"/>
            <consortium name="The Broad Institute Genome Sequencing Center for Infectious Disease"/>
            <person name="Wu L."/>
            <person name="Ma J."/>
        </authorList>
    </citation>
    <scope>NUCLEOTIDE SEQUENCE [LARGE SCALE GENOMIC DNA]</scope>
    <source>
        <strain evidence="10">KCTC 22228</strain>
    </source>
</reference>
<dbReference type="SMART" id="SM00304">
    <property type="entry name" value="HAMP"/>
    <property type="match status" value="1"/>
</dbReference>
<evidence type="ECO:0000256" key="4">
    <source>
        <dbReference type="PROSITE-ProRule" id="PRU00284"/>
    </source>
</evidence>
<dbReference type="PROSITE" id="PS50885">
    <property type="entry name" value="HAMP"/>
    <property type="match status" value="1"/>
</dbReference>
<dbReference type="PRINTS" id="PR00260">
    <property type="entry name" value="CHEMTRNSDUCR"/>
</dbReference>
<accession>A0ABQ2YHU3</accession>
<protein>
    <submittedName>
        <fullName evidence="9">Methyl-accepting chemotaxis protein</fullName>
    </submittedName>
</protein>
<evidence type="ECO:0000256" key="5">
    <source>
        <dbReference type="SAM" id="MobiDB-lite"/>
    </source>
</evidence>
<dbReference type="Pfam" id="PF00672">
    <property type="entry name" value="HAMP"/>
    <property type="match status" value="1"/>
</dbReference>
<dbReference type="EMBL" id="BMXS01000003">
    <property type="protein sequence ID" value="GGX84206.1"/>
    <property type="molecule type" value="Genomic_DNA"/>
</dbReference>
<dbReference type="PANTHER" id="PTHR43531">
    <property type="entry name" value="PROTEIN ICFG"/>
    <property type="match status" value="1"/>
</dbReference>
<feature type="region of interest" description="Disordered" evidence="5">
    <location>
        <begin position="520"/>
        <end position="571"/>
    </location>
</feature>
<organism evidence="9 10">
    <name type="scientific">Litchfieldella qijiaojingensis</name>
    <dbReference type="NCBI Taxonomy" id="980347"/>
    <lineage>
        <taxon>Bacteria</taxon>
        <taxon>Pseudomonadati</taxon>
        <taxon>Pseudomonadota</taxon>
        <taxon>Gammaproteobacteria</taxon>
        <taxon>Oceanospirillales</taxon>
        <taxon>Halomonadaceae</taxon>
        <taxon>Litchfieldella</taxon>
    </lineage>
</organism>
<evidence type="ECO:0000256" key="6">
    <source>
        <dbReference type="SAM" id="Phobius"/>
    </source>
</evidence>
<feature type="compositionally biased region" description="Low complexity" evidence="5">
    <location>
        <begin position="544"/>
        <end position="562"/>
    </location>
</feature>
<keyword evidence="6" id="KW-1133">Transmembrane helix</keyword>
<gene>
    <name evidence="9" type="primary">cheM</name>
    <name evidence="9" type="ORF">GCM10007160_09310</name>
</gene>
<dbReference type="InterPro" id="IPR004090">
    <property type="entry name" value="Chemotax_Me-accpt_rcpt"/>
</dbReference>
<dbReference type="CDD" id="cd06225">
    <property type="entry name" value="HAMP"/>
    <property type="match status" value="1"/>
</dbReference>
<comment type="similarity">
    <text evidence="3">Belongs to the methyl-accepting chemotaxis (MCP) protein family.</text>
</comment>